<organism evidence="2 3">
    <name type="scientific">Hyphomonas johnsonii MHS-2</name>
    <dbReference type="NCBI Taxonomy" id="1280950"/>
    <lineage>
        <taxon>Bacteria</taxon>
        <taxon>Pseudomonadati</taxon>
        <taxon>Pseudomonadota</taxon>
        <taxon>Alphaproteobacteria</taxon>
        <taxon>Hyphomonadales</taxon>
        <taxon>Hyphomonadaceae</taxon>
        <taxon>Hyphomonas</taxon>
    </lineage>
</organism>
<dbReference type="Proteomes" id="UP000025171">
    <property type="component" value="Unassembled WGS sequence"/>
</dbReference>
<keyword evidence="3" id="KW-1185">Reference proteome</keyword>
<protein>
    <recommendedName>
        <fullName evidence="4">DUF2842 domain-containing protein</fullName>
    </recommendedName>
</protein>
<evidence type="ECO:0000313" key="3">
    <source>
        <dbReference type="Proteomes" id="UP000025171"/>
    </source>
</evidence>
<dbReference type="RefSeq" id="WP_035613557.1">
    <property type="nucleotide sequence ID" value="NZ_ARYK01000001.1"/>
</dbReference>
<keyword evidence="1" id="KW-0472">Membrane</keyword>
<comment type="caution">
    <text evidence="2">The sequence shown here is derived from an EMBL/GenBank/DDBJ whole genome shotgun (WGS) entry which is preliminary data.</text>
</comment>
<dbReference type="PATRIC" id="fig|1280950.3.peg.716"/>
<reference evidence="2 3" key="1">
    <citation type="journal article" date="2014" name="Antonie Van Leeuwenhoek">
        <title>Hyphomonas beringensis sp. nov. and Hyphomonas chukchiensis sp. nov., isolated from surface seawater of the Bering Sea and Chukchi Sea.</title>
        <authorList>
            <person name="Li C."/>
            <person name="Lai Q."/>
            <person name="Li G."/>
            <person name="Dong C."/>
            <person name="Wang J."/>
            <person name="Liao Y."/>
            <person name="Shao Z."/>
        </authorList>
    </citation>
    <scope>NUCLEOTIDE SEQUENCE [LARGE SCALE GENOMIC DNA]</scope>
    <source>
        <strain evidence="2 3">MHS-2</strain>
    </source>
</reference>
<dbReference type="Pfam" id="PF11003">
    <property type="entry name" value="DUF2842"/>
    <property type="match status" value="1"/>
</dbReference>
<dbReference type="eggNOG" id="ENOG5031BK6">
    <property type="taxonomic scope" value="Bacteria"/>
</dbReference>
<dbReference type="OrthoDB" id="7510023at2"/>
<keyword evidence="1" id="KW-0812">Transmembrane</keyword>
<dbReference type="AlphaFoldDB" id="A0A059FUY2"/>
<gene>
    <name evidence="2" type="ORF">HJO_03520</name>
</gene>
<sequence length="68" mass="7661">MRKIVASLVLLAFIAVWIFVAATVGSATSAWPRWTLPLFYIVAGFGWILPIRPLFRWMNSGPQPEVDD</sequence>
<keyword evidence="1" id="KW-1133">Transmembrane helix</keyword>
<dbReference type="InterPro" id="IPR021265">
    <property type="entry name" value="DUF2842"/>
</dbReference>
<evidence type="ECO:0000313" key="2">
    <source>
        <dbReference type="EMBL" id="KCZ94412.1"/>
    </source>
</evidence>
<accession>A0A059FUY2</accession>
<evidence type="ECO:0008006" key="4">
    <source>
        <dbReference type="Google" id="ProtNLM"/>
    </source>
</evidence>
<proteinExistence type="predicted"/>
<name>A0A059FUY2_9PROT</name>
<evidence type="ECO:0000256" key="1">
    <source>
        <dbReference type="SAM" id="Phobius"/>
    </source>
</evidence>
<dbReference type="EMBL" id="ARYK01000001">
    <property type="protein sequence ID" value="KCZ94412.1"/>
    <property type="molecule type" value="Genomic_DNA"/>
</dbReference>
<feature type="transmembrane region" description="Helical" evidence="1">
    <location>
        <begin position="37"/>
        <end position="55"/>
    </location>
</feature>